<keyword evidence="1" id="KW-0732">Signal</keyword>
<evidence type="ECO:0000256" key="1">
    <source>
        <dbReference type="SAM" id="SignalP"/>
    </source>
</evidence>
<evidence type="ECO:0000313" key="3">
    <source>
        <dbReference type="Proteomes" id="UP000003280"/>
    </source>
</evidence>
<dbReference type="InterPro" id="IPR011852">
    <property type="entry name" value="TRAP_TAXI"/>
</dbReference>
<dbReference type="STRING" id="862517.HMPREF9225_0318"/>
<dbReference type="Pfam" id="PF16868">
    <property type="entry name" value="NMT1_3"/>
    <property type="match status" value="1"/>
</dbReference>
<dbReference type="SUPFAM" id="SSF53850">
    <property type="entry name" value="Periplasmic binding protein-like II"/>
    <property type="match status" value="1"/>
</dbReference>
<sequence>MKKLSKIILLSISLLILTSCNDYKYRVTMPTAGTGGSLYPLGASIAKVLNRTGDFKANLEASGGGIDNLNIIYDKDANISFGVSSIVSMSYEGEGIFKGRENKHLRVIASLYLNPNQVVVLKDKNINSLKDLENKKFSSGAVGSSTEMEYYYHMDAVGCEKENKVHLGPRESMEEMKMDAMDGVWIMAGAPSAQITEMLLTTNSKVLSIPEEEIEKVIAKYPWYEKYTIKKDVYNTEEDIETTATRMLIYTRDDCDEELVYNFTKVFWENIEELKKENKVLKTVKIEEAEKGAGVIPIHPGAMKYYKEVLK</sequence>
<organism evidence="2 3">
    <name type="scientific">Peptoniphilus duerdenii ATCC BAA-1640</name>
    <dbReference type="NCBI Taxonomy" id="862517"/>
    <lineage>
        <taxon>Bacteria</taxon>
        <taxon>Bacillati</taxon>
        <taxon>Bacillota</taxon>
        <taxon>Tissierellia</taxon>
        <taxon>Tissierellales</taxon>
        <taxon>Peptoniphilaceae</taxon>
        <taxon>Peptoniphilus</taxon>
    </lineage>
</organism>
<dbReference type="HOGENOM" id="CLU_033215_4_1_9"/>
<dbReference type="PANTHER" id="PTHR42941">
    <property type="entry name" value="SLL1037 PROTEIN"/>
    <property type="match status" value="1"/>
</dbReference>
<proteinExistence type="predicted"/>
<feature type="signal peptide" evidence="1">
    <location>
        <begin position="1"/>
        <end position="24"/>
    </location>
</feature>
<dbReference type="Proteomes" id="UP000003280">
    <property type="component" value="Unassembled WGS sequence"/>
</dbReference>
<protein>
    <submittedName>
        <fullName evidence="2">TRAP transporter solute receptor, TAXI family</fullName>
    </submittedName>
</protein>
<dbReference type="eggNOG" id="COG2358">
    <property type="taxonomic scope" value="Bacteria"/>
</dbReference>
<keyword evidence="2" id="KW-0675">Receptor</keyword>
<feature type="chain" id="PRO_5039659735" evidence="1">
    <location>
        <begin position="25"/>
        <end position="311"/>
    </location>
</feature>
<dbReference type="RefSeq" id="WP_008901154.1">
    <property type="nucleotide sequence ID" value="NZ_GL397071.1"/>
</dbReference>
<dbReference type="AlphaFoldDB" id="E0NJH9"/>
<name>E0NJH9_9FIRM</name>
<dbReference type="EMBL" id="AEEH01000018">
    <property type="protein sequence ID" value="EFM25999.1"/>
    <property type="molecule type" value="Genomic_DNA"/>
</dbReference>
<dbReference type="PANTHER" id="PTHR42941:SF1">
    <property type="entry name" value="SLL1037 PROTEIN"/>
    <property type="match status" value="1"/>
</dbReference>
<accession>E0NJH9</accession>
<dbReference type="PROSITE" id="PS51257">
    <property type="entry name" value="PROKAR_LIPOPROTEIN"/>
    <property type="match status" value="1"/>
</dbReference>
<comment type="caution">
    <text evidence="2">The sequence shown here is derived from an EMBL/GenBank/DDBJ whole genome shotgun (WGS) entry which is preliminary data.</text>
</comment>
<dbReference type="CDD" id="cd13520">
    <property type="entry name" value="PBP2_TAXI_TRAP"/>
    <property type="match status" value="1"/>
</dbReference>
<dbReference type="Gene3D" id="3.40.190.10">
    <property type="entry name" value="Periplasmic binding protein-like II"/>
    <property type="match status" value="2"/>
</dbReference>
<reference evidence="2 3" key="1">
    <citation type="submission" date="2010-07" db="EMBL/GenBank/DDBJ databases">
        <authorList>
            <person name="Muzny D."/>
            <person name="Qin X."/>
            <person name="Deng J."/>
            <person name="Jiang H."/>
            <person name="Liu Y."/>
            <person name="Qu J."/>
            <person name="Song X.-Z."/>
            <person name="Zhang L."/>
            <person name="Thornton R."/>
            <person name="Coyle M."/>
            <person name="Francisco L."/>
            <person name="Jackson L."/>
            <person name="Javaid M."/>
            <person name="Korchina V."/>
            <person name="Kovar C."/>
            <person name="Mata R."/>
            <person name="Mathew T."/>
            <person name="Ngo R."/>
            <person name="Nguyen L."/>
            <person name="Nguyen N."/>
            <person name="Okwuonu G."/>
            <person name="Ongeri F."/>
            <person name="Pham C."/>
            <person name="Simmons D."/>
            <person name="Wilczek-Boney K."/>
            <person name="Hale W."/>
            <person name="Jakkamsetti A."/>
            <person name="Pham P."/>
            <person name="Ruth R."/>
            <person name="San Lucas F."/>
            <person name="Warren J."/>
            <person name="Zhang J."/>
            <person name="Zhao Z."/>
            <person name="Zhou C."/>
            <person name="Zhu D."/>
            <person name="Lee S."/>
            <person name="Bess C."/>
            <person name="Blankenburg K."/>
            <person name="Forbes L."/>
            <person name="Fu Q."/>
            <person name="Gubbala S."/>
            <person name="Hirani K."/>
            <person name="Jayaseelan J.C."/>
            <person name="Lara F."/>
            <person name="Munidasa M."/>
            <person name="Palculict T."/>
            <person name="Patil S."/>
            <person name="Pu L.-L."/>
            <person name="Saada N."/>
            <person name="Tang L."/>
            <person name="Weissenberger G."/>
            <person name="Zhu Y."/>
            <person name="Hemphill L."/>
            <person name="Shang Y."/>
            <person name="Youmans B."/>
            <person name="Ayvaz T."/>
            <person name="Ross M."/>
            <person name="Santibanez J."/>
            <person name="Aqrawi P."/>
            <person name="Gross S."/>
            <person name="Joshi V."/>
            <person name="Fowler G."/>
            <person name="Nazareth L."/>
            <person name="Reid J."/>
            <person name="Worley K."/>
            <person name="Petrosino J."/>
            <person name="Highlander S."/>
            <person name="Gibbs R."/>
        </authorList>
    </citation>
    <scope>NUCLEOTIDE SEQUENCE [LARGE SCALE GENOMIC DNA]</scope>
    <source>
        <strain evidence="2 3">ATCC BAA-1640</strain>
    </source>
</reference>
<keyword evidence="3" id="KW-1185">Reference proteome</keyword>
<dbReference type="NCBIfam" id="TIGR02122">
    <property type="entry name" value="TRAP_TAXI"/>
    <property type="match status" value="1"/>
</dbReference>
<gene>
    <name evidence="2" type="ORF">HMPREF9225_0318</name>
</gene>
<evidence type="ECO:0000313" key="2">
    <source>
        <dbReference type="EMBL" id="EFM25999.1"/>
    </source>
</evidence>
<dbReference type="OrthoDB" id="9776669at2"/>